<evidence type="ECO:0000313" key="1">
    <source>
        <dbReference type="EMBL" id="AII21857.1"/>
    </source>
</evidence>
<evidence type="ECO:0000313" key="2">
    <source>
        <dbReference type="Proteomes" id="UP000006183"/>
    </source>
</evidence>
<dbReference type="Proteomes" id="UP000006183">
    <property type="component" value="Segment"/>
</dbReference>
<protein>
    <submittedName>
        <fullName evidence="1">Uncharacterized protein</fullName>
    </submittedName>
</protein>
<organism evidence="1 2">
    <name type="scientific">Pseudomonas phage PaMx73</name>
    <dbReference type="NCBI Taxonomy" id="1175655"/>
    <lineage>
        <taxon>Viruses</taxon>
        <taxon>Duplodnaviria</taxon>
        <taxon>Heunggongvirae</taxon>
        <taxon>Uroviricota</taxon>
        <taxon>Caudoviricetes</taxon>
        <taxon>Casadabanvirus</taxon>
        <taxon>Casadabanvirus JBD26</taxon>
        <taxon>Casadabanvirus D3112</taxon>
    </lineage>
</organism>
<accession>A0A076FST1</accession>
<proteinExistence type="predicted"/>
<dbReference type="EMBL" id="JQ067085">
    <property type="protein sequence ID" value="AII21857.1"/>
    <property type="molecule type" value="Genomic_DNA"/>
</dbReference>
<reference evidence="1 2" key="1">
    <citation type="journal article" date="2012" name="Appl. Environ. Microbiol.">
        <title>High Diversity and Novel Species of Pseudomonas aeruginosa Bacteriophages.</title>
        <authorList>
            <person name="Sepulveda-Robles O."/>
            <person name="Kameyama L."/>
            <person name="Guarneros G."/>
        </authorList>
    </citation>
    <scope>NUCLEOTIDE SEQUENCE [LARGE SCALE GENOMIC DNA]</scope>
</reference>
<gene>
    <name evidence="1" type="ORF">PaMx73_45</name>
</gene>
<sequence length="42" mass="4616">MLFFREAEAEKGRQQARELMAVNHGFAGGSVAIAAYDQLMSN</sequence>
<name>A0A076FST1_9CAUD</name>